<keyword evidence="6 7" id="KW-0998">Cell outer membrane</keyword>
<dbReference type="EMBL" id="FUWZ01000003">
    <property type="protein sequence ID" value="SKA31148.1"/>
    <property type="molecule type" value="Genomic_DNA"/>
</dbReference>
<protein>
    <submittedName>
        <fullName evidence="9">TonB-linked outer membrane protein, SusC/RagA family</fullName>
    </submittedName>
</protein>
<proteinExistence type="inferred from homology"/>
<dbReference type="InterPro" id="IPR023997">
    <property type="entry name" value="TonB-dep_OMP_SusC/RagA_CS"/>
</dbReference>
<evidence type="ECO:0000313" key="9">
    <source>
        <dbReference type="EMBL" id="SKA31148.1"/>
    </source>
</evidence>
<dbReference type="NCBIfam" id="TIGR04056">
    <property type="entry name" value="OMP_RagA_SusC"/>
    <property type="match status" value="1"/>
</dbReference>
<dbReference type="Proteomes" id="UP000190367">
    <property type="component" value="Unassembled WGS sequence"/>
</dbReference>
<sequence length="1026" mass="112521">MGKFTRHWRLGGFLLLLLVILQQPYAFGQKNYLFKGSVKDKDGTPLIGVNVVMKGTTKGGTTNANGDFQFAGTTETATLVFSFVGYKTQELAVTSQQVVNIYLEPSNKQIGEVVVVGYGTQKKVNLTGAVSVIEGKTMTTRSVASASLALQGAAPGVTVTQQSGVPGGDAGTIRIRGIGSINAGQNPLVLIDNVEMSLDAIDPNNIASISVLKDAAAAAIYGSRAANGVILITTKRGISGVSVSYNGYVAKQSPTNLPKKVDGLDHMKLWDIAQVNAGLPPAFTQQIADYERMGPDNFNRFNTDWKDLILVNNGIMHNHNLSLSAGSEKIKVFGSGGYLDQNGLTANTNFKRLDLRFNTDIAITSKLSAAADIVVNRTERNWPGQSSPQGIIRAMIGLPAIAPGQFNTGEWGEGWSNMNPAAQAKDGGWDKRVTDSRILTGTLTYKPIKGMELLASYSSNTANGHARVFTDQYKIYTPDVANNQLLFARKWPANNSLIDNSAQTTRNVFRSQASYNWNMGQHAFTVLGGFTTELFKTSYVNTQRQNLISPSLPYLDAADPLGQTMSGAQSEYAMASAYSRINYNYKEKYLLEINGRFDASSRFRKENWWKLFPSVSAGWRISEENFWKSISHVINSAKIRGSYGSLGNQDLVVNGVANYYPTYAMYSTGGSFDYYFNNVVNAGYALTTAANPFIRWETSKILDAGIDFTALNDHLTVTADYFSRNITDMLQLDGVPTYVGLGAPFVNIGSMRNTGWELGIGWKDRAGEFTYSVQANLSDVKNEVVSLGGKEYINGALIMREGHPLNSYYGYQAQGFFQSQEEIDNAPFHFANTKPGDIRYADVSGADGKPDGKINAYDRVVLGNSFPRYEYSLSLNGQYKGFDLNIFFQGVGKRNNYMSGTGAQPFYSANFQGTIFEHQKDAWSPDNTDAAYPRLTPNSIANNYVTSSFWMRSGAYLRLKNVVLGYTLPKTVTSNAKLRSVRIYASGQNLLTFDKFFPGFDVEQTNTAGEFYPIMRTFTIGLNANF</sequence>
<dbReference type="InterPro" id="IPR036942">
    <property type="entry name" value="Beta-barrel_TonB_sf"/>
</dbReference>
<evidence type="ECO:0000256" key="2">
    <source>
        <dbReference type="ARBA" id="ARBA00022448"/>
    </source>
</evidence>
<gene>
    <name evidence="9" type="ORF">SAMN04488128_103416</name>
</gene>
<keyword evidence="2 7" id="KW-0813">Transport</keyword>
<accession>A0A1T4STE8</accession>
<dbReference type="Gene3D" id="2.60.40.1120">
    <property type="entry name" value="Carboxypeptidase-like, regulatory domain"/>
    <property type="match status" value="1"/>
</dbReference>
<dbReference type="InterPro" id="IPR023996">
    <property type="entry name" value="TonB-dep_OMP_SusC/RagA"/>
</dbReference>
<name>A0A1T4STE8_9BACT</name>
<evidence type="ECO:0000256" key="6">
    <source>
        <dbReference type="ARBA" id="ARBA00023237"/>
    </source>
</evidence>
<evidence type="ECO:0000256" key="3">
    <source>
        <dbReference type="ARBA" id="ARBA00022452"/>
    </source>
</evidence>
<dbReference type="Gene3D" id="2.40.170.20">
    <property type="entry name" value="TonB-dependent receptor, beta-barrel domain"/>
    <property type="match status" value="1"/>
</dbReference>
<dbReference type="SUPFAM" id="SSF49464">
    <property type="entry name" value="Carboxypeptidase regulatory domain-like"/>
    <property type="match status" value="1"/>
</dbReference>
<dbReference type="GO" id="GO:0009279">
    <property type="term" value="C:cell outer membrane"/>
    <property type="evidence" value="ECO:0007669"/>
    <property type="project" value="UniProtKB-SubCell"/>
</dbReference>
<keyword evidence="5 7" id="KW-0472">Membrane</keyword>
<comment type="subcellular location">
    <subcellularLocation>
        <location evidence="1 7">Cell outer membrane</location>
        <topology evidence="1 7">Multi-pass membrane protein</topology>
    </subcellularLocation>
</comment>
<dbReference type="Pfam" id="PF13715">
    <property type="entry name" value="CarbopepD_reg_2"/>
    <property type="match status" value="1"/>
</dbReference>
<organism evidence="9 10">
    <name type="scientific">Chitinophaga eiseniae</name>
    <dbReference type="NCBI Taxonomy" id="634771"/>
    <lineage>
        <taxon>Bacteria</taxon>
        <taxon>Pseudomonadati</taxon>
        <taxon>Bacteroidota</taxon>
        <taxon>Chitinophagia</taxon>
        <taxon>Chitinophagales</taxon>
        <taxon>Chitinophagaceae</taxon>
        <taxon>Chitinophaga</taxon>
    </lineage>
</organism>
<evidence type="ECO:0000256" key="5">
    <source>
        <dbReference type="ARBA" id="ARBA00023136"/>
    </source>
</evidence>
<dbReference type="InterPro" id="IPR008969">
    <property type="entry name" value="CarboxyPept-like_regulatory"/>
</dbReference>
<dbReference type="SUPFAM" id="SSF56935">
    <property type="entry name" value="Porins"/>
    <property type="match status" value="1"/>
</dbReference>
<keyword evidence="3 7" id="KW-1134">Transmembrane beta strand</keyword>
<evidence type="ECO:0000256" key="1">
    <source>
        <dbReference type="ARBA" id="ARBA00004571"/>
    </source>
</evidence>
<dbReference type="InterPro" id="IPR012910">
    <property type="entry name" value="Plug_dom"/>
</dbReference>
<dbReference type="STRING" id="634771.SAMN04488128_103416"/>
<keyword evidence="4 7" id="KW-0812">Transmembrane</keyword>
<comment type="similarity">
    <text evidence="7">Belongs to the TonB-dependent receptor family.</text>
</comment>
<dbReference type="InterPro" id="IPR037066">
    <property type="entry name" value="Plug_dom_sf"/>
</dbReference>
<evidence type="ECO:0000256" key="4">
    <source>
        <dbReference type="ARBA" id="ARBA00022692"/>
    </source>
</evidence>
<keyword evidence="10" id="KW-1185">Reference proteome</keyword>
<reference evidence="10" key="1">
    <citation type="submission" date="2017-02" db="EMBL/GenBank/DDBJ databases">
        <authorList>
            <person name="Varghese N."/>
            <person name="Submissions S."/>
        </authorList>
    </citation>
    <scope>NUCLEOTIDE SEQUENCE [LARGE SCALE GENOMIC DNA]</scope>
    <source>
        <strain evidence="10">DSM 22224</strain>
    </source>
</reference>
<feature type="domain" description="TonB-dependent receptor plug" evidence="8">
    <location>
        <begin position="123"/>
        <end position="229"/>
    </location>
</feature>
<dbReference type="Gene3D" id="2.170.130.10">
    <property type="entry name" value="TonB-dependent receptor, plug domain"/>
    <property type="match status" value="1"/>
</dbReference>
<dbReference type="NCBIfam" id="TIGR04057">
    <property type="entry name" value="SusC_RagA_signa"/>
    <property type="match status" value="1"/>
</dbReference>
<evidence type="ECO:0000256" key="7">
    <source>
        <dbReference type="PROSITE-ProRule" id="PRU01360"/>
    </source>
</evidence>
<dbReference type="PROSITE" id="PS52016">
    <property type="entry name" value="TONB_DEPENDENT_REC_3"/>
    <property type="match status" value="1"/>
</dbReference>
<dbReference type="Pfam" id="PF07715">
    <property type="entry name" value="Plug"/>
    <property type="match status" value="1"/>
</dbReference>
<dbReference type="RefSeq" id="WP_078670769.1">
    <property type="nucleotide sequence ID" value="NZ_FUWZ01000003.1"/>
</dbReference>
<evidence type="ECO:0000313" key="10">
    <source>
        <dbReference type="Proteomes" id="UP000190367"/>
    </source>
</evidence>
<evidence type="ECO:0000259" key="8">
    <source>
        <dbReference type="Pfam" id="PF07715"/>
    </source>
</evidence>
<dbReference type="AlphaFoldDB" id="A0A1T4STE8"/>
<dbReference type="InterPro" id="IPR039426">
    <property type="entry name" value="TonB-dep_rcpt-like"/>
</dbReference>
<dbReference type="OrthoDB" id="899266at2"/>
<dbReference type="FunFam" id="2.170.130.10:FF:000003">
    <property type="entry name" value="SusC/RagA family TonB-linked outer membrane protein"/>
    <property type="match status" value="1"/>
</dbReference>